<organism evidence="6 7">
    <name type="scientific">Janibacter melonis</name>
    <dbReference type="NCBI Taxonomy" id="262209"/>
    <lineage>
        <taxon>Bacteria</taxon>
        <taxon>Bacillati</taxon>
        <taxon>Actinomycetota</taxon>
        <taxon>Actinomycetes</taxon>
        <taxon>Micrococcales</taxon>
        <taxon>Intrasporangiaceae</taxon>
        <taxon>Janibacter</taxon>
    </lineage>
</organism>
<evidence type="ECO:0000256" key="3">
    <source>
        <dbReference type="ARBA" id="ARBA00023004"/>
    </source>
</evidence>
<protein>
    <submittedName>
        <fullName evidence="6">Rieske 2Fe-2S domain-containing protein</fullName>
    </submittedName>
</protein>
<evidence type="ECO:0000313" key="7">
    <source>
        <dbReference type="Proteomes" id="UP000271708"/>
    </source>
</evidence>
<sequence length="115" mass="12492">MGQWHDVASVKDLSLRKKKAVEVDGTPVALFWVGGKVYALNDICVHEERRLSKGTLLFGKVICPGHQWKFDPETGEPDDQDGCQPTYAVRVSDDGAIAVSLDPADKTELSGLVPA</sequence>
<dbReference type="PANTHER" id="PTHR21496:SF23">
    <property type="entry name" value="3-PHENYLPROPIONATE_CINNAMIC ACID DIOXYGENASE FERREDOXIN SUBUNIT"/>
    <property type="match status" value="1"/>
</dbReference>
<proteinExistence type="predicted"/>
<dbReference type="KEGG" id="jme:EEW87_000365"/>
<gene>
    <name evidence="6" type="ORF">EEW87_000365</name>
</gene>
<dbReference type="GO" id="GO:0016705">
    <property type="term" value="F:oxidoreductase activity, acting on paired donors, with incorporation or reduction of molecular oxygen"/>
    <property type="evidence" value="ECO:0007669"/>
    <property type="project" value="UniProtKB-ARBA"/>
</dbReference>
<dbReference type="RefSeq" id="WP_123092570.1">
    <property type="nucleotide sequence ID" value="NZ_BAAAKD010000004.1"/>
</dbReference>
<keyword evidence="2" id="KW-0479">Metal-binding</keyword>
<dbReference type="GeneID" id="59162882"/>
<feature type="domain" description="Rieske" evidence="5">
    <location>
        <begin position="4"/>
        <end position="98"/>
    </location>
</feature>
<dbReference type="InterPro" id="IPR036922">
    <property type="entry name" value="Rieske_2Fe-2S_sf"/>
</dbReference>
<dbReference type="GO" id="GO:0046872">
    <property type="term" value="F:metal ion binding"/>
    <property type="evidence" value="ECO:0007669"/>
    <property type="project" value="UniProtKB-KW"/>
</dbReference>
<evidence type="ECO:0000256" key="4">
    <source>
        <dbReference type="ARBA" id="ARBA00023014"/>
    </source>
</evidence>
<reference evidence="6 7" key="1">
    <citation type="submission" date="2019-09" db="EMBL/GenBank/DDBJ databases">
        <title>Complete Genome Sequence of Janibacter melonis M714 with both human health impact and industrial applications.</title>
        <authorList>
            <person name="Jin M."/>
            <person name="Zhao Q.R."/>
        </authorList>
    </citation>
    <scope>NUCLEOTIDE SEQUENCE [LARGE SCALE GENOMIC DNA]</scope>
    <source>
        <strain evidence="6 7">M714</strain>
    </source>
</reference>
<dbReference type="GO" id="GO:0004497">
    <property type="term" value="F:monooxygenase activity"/>
    <property type="evidence" value="ECO:0007669"/>
    <property type="project" value="UniProtKB-ARBA"/>
</dbReference>
<dbReference type="PROSITE" id="PS51296">
    <property type="entry name" value="RIESKE"/>
    <property type="match status" value="1"/>
</dbReference>
<keyword evidence="1" id="KW-0001">2Fe-2S</keyword>
<name>A0A5P8FJ95_9MICO</name>
<dbReference type="EMBL" id="CP044548">
    <property type="protein sequence ID" value="QFQ29104.2"/>
    <property type="molecule type" value="Genomic_DNA"/>
</dbReference>
<keyword evidence="4" id="KW-0411">Iron-sulfur</keyword>
<dbReference type="Pfam" id="PF00355">
    <property type="entry name" value="Rieske"/>
    <property type="match status" value="1"/>
</dbReference>
<dbReference type="GO" id="GO:0051537">
    <property type="term" value="F:2 iron, 2 sulfur cluster binding"/>
    <property type="evidence" value="ECO:0007669"/>
    <property type="project" value="UniProtKB-KW"/>
</dbReference>
<dbReference type="Gene3D" id="2.102.10.10">
    <property type="entry name" value="Rieske [2Fe-2S] iron-sulphur domain"/>
    <property type="match status" value="1"/>
</dbReference>
<evidence type="ECO:0000259" key="5">
    <source>
        <dbReference type="PROSITE" id="PS51296"/>
    </source>
</evidence>
<dbReference type="PANTHER" id="PTHR21496">
    <property type="entry name" value="FERREDOXIN-RELATED"/>
    <property type="match status" value="1"/>
</dbReference>
<dbReference type="Proteomes" id="UP000271708">
    <property type="component" value="Chromosome"/>
</dbReference>
<evidence type="ECO:0000256" key="1">
    <source>
        <dbReference type="ARBA" id="ARBA00022714"/>
    </source>
</evidence>
<keyword evidence="3" id="KW-0408">Iron</keyword>
<accession>A0A5P8FJ95</accession>
<dbReference type="SUPFAM" id="SSF50022">
    <property type="entry name" value="ISP domain"/>
    <property type="match status" value="1"/>
</dbReference>
<evidence type="ECO:0000256" key="2">
    <source>
        <dbReference type="ARBA" id="ARBA00022723"/>
    </source>
</evidence>
<dbReference type="AlphaFoldDB" id="A0A5P8FJ95"/>
<dbReference type="InterPro" id="IPR017941">
    <property type="entry name" value="Rieske_2Fe-2S"/>
</dbReference>
<evidence type="ECO:0000313" key="6">
    <source>
        <dbReference type="EMBL" id="QFQ29104.2"/>
    </source>
</evidence>